<dbReference type="Pfam" id="PF01359">
    <property type="entry name" value="Transposase_1"/>
    <property type="match status" value="1"/>
</dbReference>
<sequence>MVERLRRLTPDGKVPDSTLFTGGLLNETSETWITRSKVMLCVWWDWKDITYYELLPPGKTINSDLYCQQLMRHKREAEKKQPESINRKSVVFHHVNLRPRTSLAAQ</sequence>
<gene>
    <name evidence="1" type="ORF">EVAR_28828_1</name>
</gene>
<dbReference type="GO" id="GO:0042800">
    <property type="term" value="F:histone H3K4 methyltransferase activity"/>
    <property type="evidence" value="ECO:0007669"/>
    <property type="project" value="TreeGrafter"/>
</dbReference>
<dbReference type="InterPro" id="IPR052709">
    <property type="entry name" value="Transposase-MT_Hybrid"/>
</dbReference>
<dbReference type="GO" id="GO:0044774">
    <property type="term" value="P:mitotic DNA integrity checkpoint signaling"/>
    <property type="evidence" value="ECO:0007669"/>
    <property type="project" value="TreeGrafter"/>
</dbReference>
<dbReference type="OrthoDB" id="616263at2759"/>
<keyword evidence="2" id="KW-1185">Reference proteome</keyword>
<dbReference type="GO" id="GO:0046975">
    <property type="term" value="F:histone H3K36 methyltransferase activity"/>
    <property type="evidence" value="ECO:0007669"/>
    <property type="project" value="TreeGrafter"/>
</dbReference>
<dbReference type="Proteomes" id="UP000299102">
    <property type="component" value="Unassembled WGS sequence"/>
</dbReference>
<dbReference type="InterPro" id="IPR001888">
    <property type="entry name" value="Transposase_1"/>
</dbReference>
<protein>
    <submittedName>
        <fullName evidence="1">Mariner Mos1 transposase</fullName>
    </submittedName>
</protein>
<dbReference type="Gene3D" id="3.30.420.10">
    <property type="entry name" value="Ribonuclease H-like superfamily/Ribonuclease H"/>
    <property type="match status" value="1"/>
</dbReference>
<dbReference type="GO" id="GO:0044547">
    <property type="term" value="F:DNA topoisomerase binding"/>
    <property type="evidence" value="ECO:0007669"/>
    <property type="project" value="TreeGrafter"/>
</dbReference>
<dbReference type="PANTHER" id="PTHR46060">
    <property type="entry name" value="MARINER MOS1 TRANSPOSASE-LIKE PROTEIN"/>
    <property type="match status" value="1"/>
</dbReference>
<dbReference type="GO" id="GO:0003697">
    <property type="term" value="F:single-stranded DNA binding"/>
    <property type="evidence" value="ECO:0007669"/>
    <property type="project" value="TreeGrafter"/>
</dbReference>
<comment type="caution">
    <text evidence="1">The sequence shown here is derived from an EMBL/GenBank/DDBJ whole genome shotgun (WGS) entry which is preliminary data.</text>
</comment>
<dbReference type="PANTHER" id="PTHR46060:SF2">
    <property type="entry name" value="HISTONE-LYSINE N-METHYLTRANSFERASE SETMAR"/>
    <property type="match status" value="1"/>
</dbReference>
<dbReference type="GO" id="GO:0006303">
    <property type="term" value="P:double-strand break repair via nonhomologous end joining"/>
    <property type="evidence" value="ECO:0007669"/>
    <property type="project" value="TreeGrafter"/>
</dbReference>
<dbReference type="AlphaFoldDB" id="A0A4C1WGS2"/>
<dbReference type="GO" id="GO:0000729">
    <property type="term" value="P:DNA double-strand break processing"/>
    <property type="evidence" value="ECO:0007669"/>
    <property type="project" value="TreeGrafter"/>
</dbReference>
<evidence type="ECO:0000313" key="2">
    <source>
        <dbReference type="Proteomes" id="UP000299102"/>
    </source>
</evidence>
<dbReference type="GO" id="GO:0015074">
    <property type="term" value="P:DNA integration"/>
    <property type="evidence" value="ECO:0007669"/>
    <property type="project" value="TreeGrafter"/>
</dbReference>
<reference evidence="1 2" key="1">
    <citation type="journal article" date="2019" name="Commun. Biol.">
        <title>The bagworm genome reveals a unique fibroin gene that provides high tensile strength.</title>
        <authorList>
            <person name="Kono N."/>
            <person name="Nakamura H."/>
            <person name="Ohtoshi R."/>
            <person name="Tomita M."/>
            <person name="Numata K."/>
            <person name="Arakawa K."/>
        </authorList>
    </citation>
    <scope>NUCLEOTIDE SEQUENCE [LARGE SCALE GENOMIC DNA]</scope>
</reference>
<organism evidence="1 2">
    <name type="scientific">Eumeta variegata</name>
    <name type="common">Bagworm moth</name>
    <name type="synonym">Eumeta japonica</name>
    <dbReference type="NCBI Taxonomy" id="151549"/>
    <lineage>
        <taxon>Eukaryota</taxon>
        <taxon>Metazoa</taxon>
        <taxon>Ecdysozoa</taxon>
        <taxon>Arthropoda</taxon>
        <taxon>Hexapoda</taxon>
        <taxon>Insecta</taxon>
        <taxon>Pterygota</taxon>
        <taxon>Neoptera</taxon>
        <taxon>Endopterygota</taxon>
        <taxon>Lepidoptera</taxon>
        <taxon>Glossata</taxon>
        <taxon>Ditrysia</taxon>
        <taxon>Tineoidea</taxon>
        <taxon>Psychidae</taxon>
        <taxon>Oiketicinae</taxon>
        <taxon>Eumeta</taxon>
    </lineage>
</organism>
<dbReference type="GO" id="GO:0003690">
    <property type="term" value="F:double-stranded DNA binding"/>
    <property type="evidence" value="ECO:0007669"/>
    <property type="project" value="TreeGrafter"/>
</dbReference>
<accession>A0A4C1WGS2</accession>
<evidence type="ECO:0000313" key="1">
    <source>
        <dbReference type="EMBL" id="GBP50636.1"/>
    </source>
</evidence>
<dbReference type="GO" id="GO:0031297">
    <property type="term" value="P:replication fork processing"/>
    <property type="evidence" value="ECO:0007669"/>
    <property type="project" value="TreeGrafter"/>
</dbReference>
<dbReference type="GO" id="GO:0000014">
    <property type="term" value="F:single-stranded DNA endodeoxyribonuclease activity"/>
    <property type="evidence" value="ECO:0007669"/>
    <property type="project" value="TreeGrafter"/>
</dbReference>
<dbReference type="GO" id="GO:0035861">
    <property type="term" value="C:site of double-strand break"/>
    <property type="evidence" value="ECO:0007669"/>
    <property type="project" value="TreeGrafter"/>
</dbReference>
<dbReference type="InterPro" id="IPR036397">
    <property type="entry name" value="RNaseH_sf"/>
</dbReference>
<name>A0A4C1WGS2_EUMVA</name>
<dbReference type="GO" id="GO:0000793">
    <property type="term" value="C:condensed chromosome"/>
    <property type="evidence" value="ECO:0007669"/>
    <property type="project" value="TreeGrafter"/>
</dbReference>
<dbReference type="EMBL" id="BGZK01000569">
    <property type="protein sequence ID" value="GBP50636.1"/>
    <property type="molecule type" value="Genomic_DNA"/>
</dbReference>
<proteinExistence type="predicted"/>
<dbReference type="GO" id="GO:0005634">
    <property type="term" value="C:nucleus"/>
    <property type="evidence" value="ECO:0007669"/>
    <property type="project" value="TreeGrafter"/>
</dbReference>